<proteinExistence type="predicted"/>
<dbReference type="Ensembl" id="ENSCMMT00000009184.1">
    <property type="protein sequence ID" value="ENSCMMP00000008338.1"/>
    <property type="gene ID" value="ENSCMMG00000005291.1"/>
</dbReference>
<keyword evidence="2" id="KW-1185">Reference proteome</keyword>
<dbReference type="AlphaFoldDB" id="A0A8C3BNB4"/>
<sequence>MLSLLSIWSLIASFTCYHLDTLLQKMSLYFLAGSFGFPGLKGRKGFLGAKGEPGDKGFPGPSETLVGIGNKGEQGPKGTYSFFCHSKPGRVICVAVPVGSNKWKKLP</sequence>
<evidence type="ECO:0000313" key="1">
    <source>
        <dbReference type="Ensembl" id="ENSCMMP00000008338.1"/>
    </source>
</evidence>
<reference evidence="1" key="3">
    <citation type="submission" date="2025-09" db="UniProtKB">
        <authorList>
            <consortium name="Ensembl"/>
        </authorList>
    </citation>
    <scope>IDENTIFICATION</scope>
</reference>
<name>A0A8C3BNB4_CAIMO</name>
<accession>A0A8C3BNB4</accession>
<dbReference type="Proteomes" id="UP000694556">
    <property type="component" value="Chromosome 9"/>
</dbReference>
<organism evidence="1 2">
    <name type="scientific">Cairina moschata</name>
    <name type="common">Muscovy duck</name>
    <dbReference type="NCBI Taxonomy" id="8855"/>
    <lineage>
        <taxon>Eukaryota</taxon>
        <taxon>Metazoa</taxon>
        <taxon>Chordata</taxon>
        <taxon>Craniata</taxon>
        <taxon>Vertebrata</taxon>
        <taxon>Euteleostomi</taxon>
        <taxon>Archelosauria</taxon>
        <taxon>Archosauria</taxon>
        <taxon>Dinosauria</taxon>
        <taxon>Saurischia</taxon>
        <taxon>Theropoda</taxon>
        <taxon>Coelurosauria</taxon>
        <taxon>Aves</taxon>
        <taxon>Neognathae</taxon>
        <taxon>Galloanserae</taxon>
        <taxon>Anseriformes</taxon>
        <taxon>Anatidae</taxon>
        <taxon>Anatinae</taxon>
        <taxon>Cairina</taxon>
    </lineage>
</organism>
<protein>
    <submittedName>
        <fullName evidence="1">Uncharacterized protein</fullName>
    </submittedName>
</protein>
<evidence type="ECO:0000313" key="2">
    <source>
        <dbReference type="Proteomes" id="UP000694556"/>
    </source>
</evidence>
<reference evidence="1" key="1">
    <citation type="submission" date="2018-09" db="EMBL/GenBank/DDBJ databases">
        <title>Common duck and Muscovy duck high density SNP chip.</title>
        <authorList>
            <person name="Vignal A."/>
            <person name="Thebault N."/>
            <person name="Warren W.C."/>
        </authorList>
    </citation>
    <scope>NUCLEOTIDE SEQUENCE [LARGE SCALE GENOMIC DNA]</scope>
</reference>
<reference evidence="1" key="2">
    <citation type="submission" date="2025-08" db="UniProtKB">
        <authorList>
            <consortium name="Ensembl"/>
        </authorList>
    </citation>
    <scope>IDENTIFICATION</scope>
</reference>